<feature type="compositionally biased region" description="Low complexity" evidence="1">
    <location>
        <begin position="20"/>
        <end position="34"/>
    </location>
</feature>
<evidence type="ECO:0000313" key="3">
    <source>
        <dbReference type="Proteomes" id="UP000828390"/>
    </source>
</evidence>
<sequence>MEERQRLQQRRYFARKSGRTRSGPRSWPSPWSSPYLKRATSGCARITALSASTATPTK</sequence>
<feature type="region of interest" description="Disordered" evidence="1">
    <location>
        <begin position="1"/>
        <end position="34"/>
    </location>
</feature>
<reference evidence="2" key="2">
    <citation type="submission" date="2020-11" db="EMBL/GenBank/DDBJ databases">
        <authorList>
            <person name="McCartney M.A."/>
            <person name="Auch B."/>
            <person name="Kono T."/>
            <person name="Mallez S."/>
            <person name="Becker A."/>
            <person name="Gohl D.M."/>
            <person name="Silverstein K.A.T."/>
            <person name="Koren S."/>
            <person name="Bechman K.B."/>
            <person name="Herman A."/>
            <person name="Abrahante J.E."/>
            <person name="Garbe J."/>
        </authorList>
    </citation>
    <scope>NUCLEOTIDE SEQUENCE</scope>
    <source>
        <strain evidence="2">Duluth1</strain>
        <tissue evidence="2">Whole animal</tissue>
    </source>
</reference>
<proteinExistence type="predicted"/>
<name>A0A9D4HIQ9_DREPO</name>
<dbReference type="EMBL" id="JAIWYP010000013">
    <property type="protein sequence ID" value="KAH3720182.1"/>
    <property type="molecule type" value="Genomic_DNA"/>
</dbReference>
<comment type="caution">
    <text evidence="2">The sequence shown here is derived from an EMBL/GenBank/DDBJ whole genome shotgun (WGS) entry which is preliminary data.</text>
</comment>
<dbReference type="Proteomes" id="UP000828390">
    <property type="component" value="Unassembled WGS sequence"/>
</dbReference>
<feature type="compositionally biased region" description="Basic residues" evidence="1">
    <location>
        <begin position="7"/>
        <end position="19"/>
    </location>
</feature>
<evidence type="ECO:0000256" key="1">
    <source>
        <dbReference type="SAM" id="MobiDB-lite"/>
    </source>
</evidence>
<keyword evidence="3" id="KW-1185">Reference proteome</keyword>
<evidence type="ECO:0000313" key="2">
    <source>
        <dbReference type="EMBL" id="KAH3720182.1"/>
    </source>
</evidence>
<reference evidence="2" key="1">
    <citation type="journal article" date="2019" name="bioRxiv">
        <title>The Genome of the Zebra Mussel, Dreissena polymorpha: A Resource for Invasive Species Research.</title>
        <authorList>
            <person name="McCartney M.A."/>
            <person name="Auch B."/>
            <person name="Kono T."/>
            <person name="Mallez S."/>
            <person name="Zhang Y."/>
            <person name="Obille A."/>
            <person name="Becker A."/>
            <person name="Abrahante J.E."/>
            <person name="Garbe J."/>
            <person name="Badalamenti J.P."/>
            <person name="Herman A."/>
            <person name="Mangelson H."/>
            <person name="Liachko I."/>
            <person name="Sullivan S."/>
            <person name="Sone E.D."/>
            <person name="Koren S."/>
            <person name="Silverstein K.A.T."/>
            <person name="Beckman K.B."/>
            <person name="Gohl D.M."/>
        </authorList>
    </citation>
    <scope>NUCLEOTIDE SEQUENCE</scope>
    <source>
        <strain evidence="2">Duluth1</strain>
        <tissue evidence="2">Whole animal</tissue>
    </source>
</reference>
<organism evidence="2 3">
    <name type="scientific">Dreissena polymorpha</name>
    <name type="common">Zebra mussel</name>
    <name type="synonym">Mytilus polymorpha</name>
    <dbReference type="NCBI Taxonomy" id="45954"/>
    <lineage>
        <taxon>Eukaryota</taxon>
        <taxon>Metazoa</taxon>
        <taxon>Spiralia</taxon>
        <taxon>Lophotrochozoa</taxon>
        <taxon>Mollusca</taxon>
        <taxon>Bivalvia</taxon>
        <taxon>Autobranchia</taxon>
        <taxon>Heteroconchia</taxon>
        <taxon>Euheterodonta</taxon>
        <taxon>Imparidentia</taxon>
        <taxon>Neoheterodontei</taxon>
        <taxon>Myida</taxon>
        <taxon>Dreissenoidea</taxon>
        <taxon>Dreissenidae</taxon>
        <taxon>Dreissena</taxon>
    </lineage>
</organism>
<gene>
    <name evidence="2" type="ORF">DPMN_063076</name>
</gene>
<protein>
    <submittedName>
        <fullName evidence="2">Uncharacterized protein</fullName>
    </submittedName>
</protein>
<accession>A0A9D4HIQ9</accession>
<dbReference type="AlphaFoldDB" id="A0A9D4HIQ9"/>